<sequence>MERVDLAMNPSQIEYFIGLYRDQEHLWNSRHQCYNMRSARTLALHEIASKMGDGWTAQLVKMKWHDLKSNYMREKRKSRESIRSETSEKFTPSWWLFGLMDSFLGPIYEEKRNSIISNNTIQQVSNQNIMAENEYNWSQEEDTKNFIINLNADKLSYNTGNADCLAQDTHTMFTVEQNAQTAATTSHKSTLPIRRNKLKNLHRMEHNSLETITNSNRLLQELQGSLTPAIEEDPDDIFAKLIGFELKKIRSDILKSELKLEIMSICHKFHIKQRAEAAH</sequence>
<accession>A0A6P7TNW7</accession>
<evidence type="ECO:0000313" key="1">
    <source>
        <dbReference type="Proteomes" id="UP000515154"/>
    </source>
</evidence>
<keyword evidence="1" id="KW-1185">Reference proteome</keyword>
<dbReference type="KEGG" id="osn:115224414"/>
<dbReference type="AlphaFoldDB" id="A0A6P7TNW7"/>
<dbReference type="Proteomes" id="UP000515154">
    <property type="component" value="Linkage group LG25"/>
</dbReference>
<dbReference type="PANTHER" id="PTHR21505:SF12">
    <property type="entry name" value="MADF DOMAIN-CONTAINING PROTEIN-RELATED"/>
    <property type="match status" value="1"/>
</dbReference>
<dbReference type="Pfam" id="PF10545">
    <property type="entry name" value="MADF_DNA_bdg"/>
    <property type="match status" value="1"/>
</dbReference>
<dbReference type="InterPro" id="IPR006578">
    <property type="entry name" value="MADF-dom"/>
</dbReference>
<name>A0A6P7TNW7_9MOLL</name>
<proteinExistence type="predicted"/>
<organism evidence="1 2">
    <name type="scientific">Octopus sinensis</name>
    <name type="common">East Asian common octopus</name>
    <dbReference type="NCBI Taxonomy" id="2607531"/>
    <lineage>
        <taxon>Eukaryota</taxon>
        <taxon>Metazoa</taxon>
        <taxon>Spiralia</taxon>
        <taxon>Lophotrochozoa</taxon>
        <taxon>Mollusca</taxon>
        <taxon>Cephalopoda</taxon>
        <taxon>Coleoidea</taxon>
        <taxon>Octopodiformes</taxon>
        <taxon>Octopoda</taxon>
        <taxon>Incirrata</taxon>
        <taxon>Octopodidae</taxon>
        <taxon>Octopus</taxon>
    </lineage>
</organism>
<reference evidence="2" key="1">
    <citation type="submission" date="2025-08" db="UniProtKB">
        <authorList>
            <consortium name="RefSeq"/>
        </authorList>
    </citation>
    <scope>IDENTIFICATION</scope>
</reference>
<dbReference type="PANTHER" id="PTHR21505">
    <property type="entry name" value="MADF DOMAIN-CONTAINING PROTEIN-RELATED"/>
    <property type="match status" value="1"/>
</dbReference>
<dbReference type="RefSeq" id="XP_029651172.1">
    <property type="nucleotide sequence ID" value="XM_029795312.2"/>
</dbReference>
<dbReference type="PROSITE" id="PS51029">
    <property type="entry name" value="MADF"/>
    <property type="match status" value="1"/>
</dbReference>
<protein>
    <submittedName>
        <fullName evidence="2">Uncharacterized protein LOC115224414</fullName>
    </submittedName>
</protein>
<evidence type="ECO:0000313" key="2">
    <source>
        <dbReference type="RefSeq" id="XP_029651172.1"/>
    </source>
</evidence>
<gene>
    <name evidence="2" type="primary">LOC115224414</name>
</gene>
<dbReference type="SMART" id="SM00595">
    <property type="entry name" value="MADF"/>
    <property type="match status" value="1"/>
</dbReference>